<keyword evidence="2" id="KW-1185">Reference proteome</keyword>
<organism evidence="1 2">
    <name type="scientific">Persea americana</name>
    <name type="common">Avocado</name>
    <dbReference type="NCBI Taxonomy" id="3435"/>
    <lineage>
        <taxon>Eukaryota</taxon>
        <taxon>Viridiplantae</taxon>
        <taxon>Streptophyta</taxon>
        <taxon>Embryophyta</taxon>
        <taxon>Tracheophyta</taxon>
        <taxon>Spermatophyta</taxon>
        <taxon>Magnoliopsida</taxon>
        <taxon>Magnoliidae</taxon>
        <taxon>Laurales</taxon>
        <taxon>Lauraceae</taxon>
        <taxon>Persea</taxon>
    </lineage>
</organism>
<accession>A0ACC2MRL5</accession>
<name>A0ACC2MRL5_PERAE</name>
<comment type="caution">
    <text evidence="1">The sequence shown here is derived from an EMBL/GenBank/DDBJ whole genome shotgun (WGS) entry which is preliminary data.</text>
</comment>
<evidence type="ECO:0000313" key="1">
    <source>
        <dbReference type="EMBL" id="KAJ8648080.1"/>
    </source>
</evidence>
<dbReference type="EMBL" id="CM056809">
    <property type="protein sequence ID" value="KAJ8648080.1"/>
    <property type="molecule type" value="Genomic_DNA"/>
</dbReference>
<dbReference type="Proteomes" id="UP001234297">
    <property type="component" value="Chromosome 1"/>
</dbReference>
<sequence>MAELQRIIKLLRHCSKKSMLDQGILIHCVLLKMGFELDLVISNYLIDKYGKCCRTDIARLVFDRMPERNVVSWTVLMGGYLQQGEAEKSLLLFRQMGWSGIKPNEFTFSMNLKACGFLGVPEYLMQIHVLCIKVGFESYPVVGNSIIDVYSKCGRTEEAKWMFDIMPIRNLISWNAMISGYANDGDGRMSISLFQRLLEQGQVPDEFTFSSVLKACGSLGAFSEGRQIHALLITNGFSVSGQIVVSSALLDLYVKCKHLYEARSVFDQIGQKNIISWTTMIMGYTQEGSMWEATGLFCEFRRSGSRIDGYILSNMVDAFADFALVEQGKQIHCLTVKVSCGLDVSVANSLVDMYLKCGLTEEAERRFDEILTKNVISWTVMITGYGKHGYGKQAICLFEAMQQEKIEPDSVTYLAMLSACSHAGLIEESLKYFSCLCKNYRIKPRIEHYACMVDVLGRAGRLKEAKDLIKNMPLEPSIGIWQTLLGACTIHGDLEMGREVGEVLLRMDGDNAVNYVMMSNMYAEGGEWREHQRMREEMKRKGLKKEAGCSWIEIDRKVHLFYGGGDDLHPLVERIRGVLREMERRMKEEMGYACGVRFAKHDVEEESKEDSLRVHRAPVVIVGELIDISMHQGSLCHMRSLFLQMTCLSDLWIQSLVFLPVLKMTLLQKNQNRGTRVSRMNLDPRPGKKSWKGIKVKAPYRIQDSTVSSIGIATLGSIPRISHLNTIIWTRFHCA</sequence>
<proteinExistence type="predicted"/>
<protein>
    <submittedName>
        <fullName evidence="1">Uncharacterized protein</fullName>
    </submittedName>
</protein>
<evidence type="ECO:0000313" key="2">
    <source>
        <dbReference type="Proteomes" id="UP001234297"/>
    </source>
</evidence>
<reference evidence="1 2" key="1">
    <citation type="journal article" date="2022" name="Hortic Res">
        <title>A haplotype resolved chromosomal level avocado genome allows analysis of novel avocado genes.</title>
        <authorList>
            <person name="Nath O."/>
            <person name="Fletcher S.J."/>
            <person name="Hayward A."/>
            <person name="Shaw L.M."/>
            <person name="Masouleh A.K."/>
            <person name="Furtado A."/>
            <person name="Henry R.J."/>
            <person name="Mitter N."/>
        </authorList>
    </citation>
    <scope>NUCLEOTIDE SEQUENCE [LARGE SCALE GENOMIC DNA]</scope>
    <source>
        <strain evidence="2">cv. Hass</strain>
    </source>
</reference>
<gene>
    <name evidence="1" type="ORF">MRB53_001103</name>
</gene>